<name>A0A4Q8ANM0_9MICO</name>
<evidence type="ECO:0000256" key="3">
    <source>
        <dbReference type="ARBA" id="ARBA00022840"/>
    </source>
</evidence>
<dbReference type="SMART" id="SM00382">
    <property type="entry name" value="AAA"/>
    <property type="match status" value="1"/>
</dbReference>
<evidence type="ECO:0000313" key="6">
    <source>
        <dbReference type="Proteomes" id="UP000291483"/>
    </source>
</evidence>
<dbReference type="PROSITE" id="PS00211">
    <property type="entry name" value="ABC_TRANSPORTER_1"/>
    <property type="match status" value="1"/>
</dbReference>
<reference evidence="5 6" key="1">
    <citation type="submission" date="2019-02" db="EMBL/GenBank/DDBJ databases">
        <title>Sequencing the genomes of 1000 actinobacteria strains.</title>
        <authorList>
            <person name="Klenk H.-P."/>
        </authorList>
    </citation>
    <scope>NUCLEOTIDE SEQUENCE [LARGE SCALE GENOMIC DNA]</scope>
    <source>
        <strain evidence="5 6">DSM 18319</strain>
    </source>
</reference>
<dbReference type="InterPro" id="IPR003593">
    <property type="entry name" value="AAA+_ATPase"/>
</dbReference>
<dbReference type="PANTHER" id="PTHR42788">
    <property type="entry name" value="TAURINE IMPORT ATP-BINDING PROTEIN-RELATED"/>
    <property type="match status" value="1"/>
</dbReference>
<dbReference type="Pfam" id="PF00005">
    <property type="entry name" value="ABC_tran"/>
    <property type="match status" value="1"/>
</dbReference>
<dbReference type="InterPro" id="IPR027417">
    <property type="entry name" value="P-loop_NTPase"/>
</dbReference>
<evidence type="ECO:0000256" key="1">
    <source>
        <dbReference type="ARBA" id="ARBA00022448"/>
    </source>
</evidence>
<dbReference type="GO" id="GO:0016887">
    <property type="term" value="F:ATP hydrolysis activity"/>
    <property type="evidence" value="ECO:0007669"/>
    <property type="project" value="InterPro"/>
</dbReference>
<sequence>MTAIVAENVTANGHGVEISHLVKKFGRPGQEMLALDDVNLTVAPGEFVSVIGPSGCGKSTLLKVVAGLLEADGGSVTIGTDSVLEATKRKLIGLVPQAPALLPWRSVRDNVKLPLQINPAANAGRTLRDPDELLTSFGLGHALEKFPKQLSGGMQQRVAIARAFAFDPALLLMDEPFSALDEINRDQQRLGLLDFWQTHRKSVMFVTHSVPEAIVLSDRIVLMAARPGRIAEIIDVNLPRPRTEDAYASDAFRELEGYVRSRLADVMQEAAHV</sequence>
<dbReference type="InterPro" id="IPR003439">
    <property type="entry name" value="ABC_transporter-like_ATP-bd"/>
</dbReference>
<dbReference type="Proteomes" id="UP000291483">
    <property type="component" value="Unassembled WGS sequence"/>
</dbReference>
<protein>
    <submittedName>
        <fullName evidence="5">NitT/TauT family transport system ATP-binding protein</fullName>
    </submittedName>
</protein>
<dbReference type="InterPro" id="IPR017871">
    <property type="entry name" value="ABC_transporter-like_CS"/>
</dbReference>
<comment type="caution">
    <text evidence="5">The sequence shown here is derived from an EMBL/GenBank/DDBJ whole genome shotgun (WGS) entry which is preliminary data.</text>
</comment>
<organism evidence="5 6">
    <name type="scientific">Microterricola gilva</name>
    <dbReference type="NCBI Taxonomy" id="393267"/>
    <lineage>
        <taxon>Bacteria</taxon>
        <taxon>Bacillati</taxon>
        <taxon>Actinomycetota</taxon>
        <taxon>Actinomycetes</taxon>
        <taxon>Micrococcales</taxon>
        <taxon>Microbacteriaceae</taxon>
        <taxon>Microterricola</taxon>
    </lineage>
</organism>
<evidence type="ECO:0000256" key="2">
    <source>
        <dbReference type="ARBA" id="ARBA00022741"/>
    </source>
</evidence>
<dbReference type="Gene3D" id="3.40.50.300">
    <property type="entry name" value="P-loop containing nucleotide triphosphate hydrolases"/>
    <property type="match status" value="1"/>
</dbReference>
<keyword evidence="2" id="KW-0547">Nucleotide-binding</keyword>
<dbReference type="GO" id="GO:0005524">
    <property type="term" value="F:ATP binding"/>
    <property type="evidence" value="ECO:0007669"/>
    <property type="project" value="UniProtKB-KW"/>
</dbReference>
<dbReference type="InterPro" id="IPR050166">
    <property type="entry name" value="ABC_transporter_ATP-bind"/>
</dbReference>
<dbReference type="CDD" id="cd03293">
    <property type="entry name" value="ABC_NrtD_SsuB_transporters"/>
    <property type="match status" value="1"/>
</dbReference>
<dbReference type="RefSeq" id="WP_242616309.1">
    <property type="nucleotide sequence ID" value="NZ_SHLC01000001.1"/>
</dbReference>
<feature type="domain" description="ABC transporter" evidence="4">
    <location>
        <begin position="16"/>
        <end position="250"/>
    </location>
</feature>
<evidence type="ECO:0000313" key="5">
    <source>
        <dbReference type="EMBL" id="RZU65643.1"/>
    </source>
</evidence>
<dbReference type="PROSITE" id="PS50893">
    <property type="entry name" value="ABC_TRANSPORTER_2"/>
    <property type="match status" value="1"/>
</dbReference>
<dbReference type="SUPFAM" id="SSF52540">
    <property type="entry name" value="P-loop containing nucleoside triphosphate hydrolases"/>
    <property type="match status" value="1"/>
</dbReference>
<keyword evidence="1" id="KW-0813">Transport</keyword>
<proteinExistence type="predicted"/>
<dbReference type="EMBL" id="SHLC01000001">
    <property type="protein sequence ID" value="RZU65643.1"/>
    <property type="molecule type" value="Genomic_DNA"/>
</dbReference>
<keyword evidence="6" id="KW-1185">Reference proteome</keyword>
<dbReference type="PANTHER" id="PTHR42788:SF13">
    <property type="entry name" value="ALIPHATIC SULFONATES IMPORT ATP-BINDING PROTEIN SSUB"/>
    <property type="match status" value="1"/>
</dbReference>
<accession>A0A4Q8ANM0</accession>
<dbReference type="AlphaFoldDB" id="A0A4Q8ANM0"/>
<keyword evidence="3 5" id="KW-0067">ATP-binding</keyword>
<evidence type="ECO:0000259" key="4">
    <source>
        <dbReference type="PROSITE" id="PS50893"/>
    </source>
</evidence>
<gene>
    <name evidence="5" type="ORF">EV379_1977</name>
</gene>